<reference evidence="2" key="1">
    <citation type="journal article" date="2022" name="bioRxiv">
        <title>Sequencing and chromosome-scale assembly of the giantPleurodeles waltlgenome.</title>
        <authorList>
            <person name="Brown T."/>
            <person name="Elewa A."/>
            <person name="Iarovenko S."/>
            <person name="Subramanian E."/>
            <person name="Araus A.J."/>
            <person name="Petzold A."/>
            <person name="Susuki M."/>
            <person name="Suzuki K.-i.T."/>
            <person name="Hayashi T."/>
            <person name="Toyoda A."/>
            <person name="Oliveira C."/>
            <person name="Osipova E."/>
            <person name="Leigh N.D."/>
            <person name="Simon A."/>
            <person name="Yun M.H."/>
        </authorList>
    </citation>
    <scope>NUCLEOTIDE SEQUENCE</scope>
    <source>
        <strain evidence="2">20211129_DDA</strain>
        <tissue evidence="2">Liver</tissue>
    </source>
</reference>
<dbReference type="EMBL" id="JANPWB010000011">
    <property type="protein sequence ID" value="KAJ1130017.1"/>
    <property type="molecule type" value="Genomic_DNA"/>
</dbReference>
<feature type="region of interest" description="Disordered" evidence="1">
    <location>
        <begin position="49"/>
        <end position="103"/>
    </location>
</feature>
<sequence length="130" mass="13916">MVAQEVLGFKARGRVNGEILLQQRTQLQTSGTTEPEGENKDVREYALPIGTQREVGDSVAEQEEDCDGDHTVPTAVESRDQIGQKYSTTPTLRHEPGGPCPQASPSYAFYVPLELVGRGAATGSGTQGNV</sequence>
<dbReference type="AlphaFoldDB" id="A0AAV7PNZ4"/>
<organism evidence="2 3">
    <name type="scientific">Pleurodeles waltl</name>
    <name type="common">Iberian ribbed newt</name>
    <dbReference type="NCBI Taxonomy" id="8319"/>
    <lineage>
        <taxon>Eukaryota</taxon>
        <taxon>Metazoa</taxon>
        <taxon>Chordata</taxon>
        <taxon>Craniata</taxon>
        <taxon>Vertebrata</taxon>
        <taxon>Euteleostomi</taxon>
        <taxon>Amphibia</taxon>
        <taxon>Batrachia</taxon>
        <taxon>Caudata</taxon>
        <taxon>Salamandroidea</taxon>
        <taxon>Salamandridae</taxon>
        <taxon>Pleurodelinae</taxon>
        <taxon>Pleurodeles</taxon>
    </lineage>
</organism>
<feature type="compositionally biased region" description="Polar residues" evidence="1">
    <location>
        <begin position="24"/>
        <end position="33"/>
    </location>
</feature>
<evidence type="ECO:0000313" key="2">
    <source>
        <dbReference type="EMBL" id="KAJ1130017.1"/>
    </source>
</evidence>
<proteinExistence type="predicted"/>
<protein>
    <submittedName>
        <fullName evidence="2">Uncharacterized protein</fullName>
    </submittedName>
</protein>
<comment type="caution">
    <text evidence="2">The sequence shown here is derived from an EMBL/GenBank/DDBJ whole genome shotgun (WGS) entry which is preliminary data.</text>
</comment>
<dbReference type="Proteomes" id="UP001066276">
    <property type="component" value="Chromosome 7"/>
</dbReference>
<keyword evidence="3" id="KW-1185">Reference proteome</keyword>
<evidence type="ECO:0000256" key="1">
    <source>
        <dbReference type="SAM" id="MobiDB-lite"/>
    </source>
</evidence>
<accession>A0AAV7PNZ4</accession>
<evidence type="ECO:0000313" key="3">
    <source>
        <dbReference type="Proteomes" id="UP001066276"/>
    </source>
</evidence>
<feature type="region of interest" description="Disordered" evidence="1">
    <location>
        <begin position="24"/>
        <end position="43"/>
    </location>
</feature>
<gene>
    <name evidence="2" type="ORF">NDU88_008375</name>
</gene>
<name>A0AAV7PNZ4_PLEWA</name>